<feature type="region of interest" description="Disordered" evidence="2">
    <location>
        <begin position="1"/>
        <end position="29"/>
    </location>
</feature>
<reference evidence="4" key="1">
    <citation type="journal article" date="2025" name="Foods">
        <title>Unveiling the Microbial Signatures of Arabica Coffee Cherries: Insights into Ripeness Specific Diversity, Functional Traits, and Implications for Quality and Safety.</title>
        <authorList>
            <consortium name="RefSeq"/>
            <person name="Tenea G.N."/>
            <person name="Cifuentes V."/>
            <person name="Reyes P."/>
            <person name="Cevallos-Vallejos M."/>
        </authorList>
    </citation>
    <scope>NUCLEOTIDE SEQUENCE [LARGE SCALE GENOMIC DNA]</scope>
</reference>
<sequence>MEEEVRMLLQDAFGESSDGEGGDEAQERKSQDLNKLSIFGEIQNWERIDQIKGLWLCRDFLSPDQQSSLLSAIQKEGWLSEFSGNQAMRFGNLPQWAIELSNSIKEAVFVSHYLSESRNLPTRDKGKEAYPLPPELLWREPLFDQLIANTYQPGEGICAHVDLMRFDDGIAILSLESSCVMHFSLVEDELSDYREEKAGKNSSSAKIPVLLTEGSLVLMWGEARYFWKHEINRKPGFQKWMGQEIDQRKRTSITLRKLC</sequence>
<dbReference type="GO" id="GO:0006974">
    <property type="term" value="P:DNA damage response"/>
    <property type="evidence" value="ECO:0007669"/>
    <property type="project" value="InterPro"/>
</dbReference>
<dbReference type="Gene3D" id="2.60.120.590">
    <property type="entry name" value="Alpha-ketoglutarate-dependent dioxygenase AlkB-like"/>
    <property type="match status" value="1"/>
</dbReference>
<evidence type="ECO:0000259" key="3">
    <source>
        <dbReference type="PROSITE" id="PS51471"/>
    </source>
</evidence>
<comment type="similarity">
    <text evidence="1">Belongs to the alkB family.</text>
</comment>
<evidence type="ECO:0000313" key="5">
    <source>
        <dbReference type="RefSeq" id="XP_027117274.2"/>
    </source>
</evidence>
<dbReference type="AlphaFoldDB" id="A0A6P6WPF9"/>
<dbReference type="InterPro" id="IPR032870">
    <property type="entry name" value="ALKBH7-like"/>
</dbReference>
<dbReference type="InterPro" id="IPR027450">
    <property type="entry name" value="AlkB-like"/>
</dbReference>
<accession>A0A6P6WPF9</accession>
<dbReference type="RefSeq" id="XP_027117274.2">
    <property type="nucleotide sequence ID" value="XM_027261473.2"/>
</dbReference>
<name>A0A6P6WPF9_COFAR</name>
<dbReference type="GO" id="GO:0006631">
    <property type="term" value="P:fatty acid metabolic process"/>
    <property type="evidence" value="ECO:0007669"/>
    <property type="project" value="TreeGrafter"/>
</dbReference>
<dbReference type="InterPro" id="IPR005123">
    <property type="entry name" value="Oxoglu/Fe-dep_dioxygenase_dom"/>
</dbReference>
<dbReference type="GeneID" id="113734789"/>
<evidence type="ECO:0000256" key="2">
    <source>
        <dbReference type="SAM" id="MobiDB-lite"/>
    </source>
</evidence>
<reference evidence="5" key="2">
    <citation type="submission" date="2025-08" db="UniProtKB">
        <authorList>
            <consortium name="RefSeq"/>
        </authorList>
    </citation>
    <scope>IDENTIFICATION</scope>
    <source>
        <tissue evidence="5">Leaves</tissue>
    </source>
</reference>
<dbReference type="PANTHER" id="PTHR21052:SF0">
    <property type="entry name" value="ALPHA-KETOGLUTARATE-DEPENDENT DIOXYGENASE ALKB HOMOLOG 7, MITOCHONDRIAL"/>
    <property type="match status" value="1"/>
</dbReference>
<dbReference type="PROSITE" id="PS51471">
    <property type="entry name" value="FE2OG_OXY"/>
    <property type="match status" value="1"/>
</dbReference>
<keyword evidence="4" id="KW-1185">Reference proteome</keyword>
<protein>
    <submittedName>
        <fullName evidence="5">Uncharacterized protein P8A3.02c-like isoform X1</fullName>
    </submittedName>
</protein>
<dbReference type="Proteomes" id="UP001652660">
    <property type="component" value="Chromosome 1e"/>
</dbReference>
<dbReference type="GO" id="GO:0005759">
    <property type="term" value="C:mitochondrial matrix"/>
    <property type="evidence" value="ECO:0007669"/>
    <property type="project" value="TreeGrafter"/>
</dbReference>
<feature type="domain" description="Fe2OG dioxygenase" evidence="3">
    <location>
        <begin position="142"/>
        <end position="259"/>
    </location>
</feature>
<evidence type="ECO:0000313" key="4">
    <source>
        <dbReference type="Proteomes" id="UP001652660"/>
    </source>
</evidence>
<gene>
    <name evidence="5" type="primary">LOC113734789</name>
</gene>
<dbReference type="PANTHER" id="PTHR21052">
    <property type="entry name" value="SPERMATOGENESIS ASSOCIATED 11-RELATED"/>
    <property type="match status" value="1"/>
</dbReference>
<dbReference type="SUPFAM" id="SSF51197">
    <property type="entry name" value="Clavaminate synthase-like"/>
    <property type="match status" value="1"/>
</dbReference>
<dbReference type="Pfam" id="PF13532">
    <property type="entry name" value="2OG-FeII_Oxy_2"/>
    <property type="match status" value="1"/>
</dbReference>
<organism evidence="4 5">
    <name type="scientific">Coffea arabica</name>
    <name type="common">Arabian coffee</name>
    <dbReference type="NCBI Taxonomy" id="13443"/>
    <lineage>
        <taxon>Eukaryota</taxon>
        <taxon>Viridiplantae</taxon>
        <taxon>Streptophyta</taxon>
        <taxon>Embryophyta</taxon>
        <taxon>Tracheophyta</taxon>
        <taxon>Spermatophyta</taxon>
        <taxon>Magnoliopsida</taxon>
        <taxon>eudicotyledons</taxon>
        <taxon>Gunneridae</taxon>
        <taxon>Pentapetalae</taxon>
        <taxon>asterids</taxon>
        <taxon>lamiids</taxon>
        <taxon>Gentianales</taxon>
        <taxon>Rubiaceae</taxon>
        <taxon>Ixoroideae</taxon>
        <taxon>Gardenieae complex</taxon>
        <taxon>Bertiereae - Coffeeae clade</taxon>
        <taxon>Coffeeae</taxon>
        <taxon>Coffea</taxon>
    </lineage>
</organism>
<proteinExistence type="inferred from homology"/>
<evidence type="ECO:0000256" key="1">
    <source>
        <dbReference type="ARBA" id="ARBA00007879"/>
    </source>
</evidence>
<dbReference type="InterPro" id="IPR037151">
    <property type="entry name" value="AlkB-like_sf"/>
</dbReference>
<dbReference type="OrthoDB" id="412814at2759"/>